<comment type="similarity">
    <text evidence="4">Belongs to the NanE family.</text>
</comment>
<dbReference type="Proteomes" id="UP000612808">
    <property type="component" value="Unassembled WGS sequence"/>
</dbReference>
<evidence type="ECO:0000313" key="8">
    <source>
        <dbReference type="EMBL" id="GID10395.1"/>
    </source>
</evidence>
<dbReference type="GO" id="GO:0019262">
    <property type="term" value="P:N-acetylneuraminate catabolic process"/>
    <property type="evidence" value="ECO:0007669"/>
    <property type="project" value="UniProtKB-UniPathway"/>
</dbReference>
<reference evidence="8" key="1">
    <citation type="submission" date="2021-01" db="EMBL/GenBank/DDBJ databases">
        <title>Whole genome shotgun sequence of Actinocatenispora rupis NBRC 107355.</title>
        <authorList>
            <person name="Komaki H."/>
            <person name="Tamura T."/>
        </authorList>
    </citation>
    <scope>NUCLEOTIDE SEQUENCE</scope>
    <source>
        <strain evidence="8">NBRC 107355</strain>
    </source>
</reference>
<evidence type="ECO:0000256" key="4">
    <source>
        <dbReference type="ARBA" id="ARBA00007439"/>
    </source>
</evidence>
<keyword evidence="9" id="KW-1185">Reference proteome</keyword>
<dbReference type="AlphaFoldDB" id="A0A8J3IXA6"/>
<evidence type="ECO:0000313" key="9">
    <source>
        <dbReference type="Proteomes" id="UP000612808"/>
    </source>
</evidence>
<comment type="pathway">
    <text evidence="3">Amino-sugar metabolism; N-acetylneuraminate degradation; D-fructose 6-phosphate from N-acetylneuraminate: step 3/5.</text>
</comment>
<dbReference type="SUPFAM" id="SSF51366">
    <property type="entry name" value="Ribulose-phoshate binding barrel"/>
    <property type="match status" value="1"/>
</dbReference>
<dbReference type="Gene3D" id="3.20.20.70">
    <property type="entry name" value="Aldolase class I"/>
    <property type="match status" value="1"/>
</dbReference>
<dbReference type="UniPathway" id="UPA00629">
    <property type="reaction ID" value="UER00682"/>
</dbReference>
<dbReference type="Pfam" id="PF04131">
    <property type="entry name" value="NanE"/>
    <property type="match status" value="1"/>
</dbReference>
<evidence type="ECO:0000256" key="2">
    <source>
        <dbReference type="ARBA" id="ARBA00002147"/>
    </source>
</evidence>
<dbReference type="EC" id="5.1.3.9" evidence="5"/>
<comment type="caution">
    <text evidence="8">The sequence shown here is derived from an EMBL/GenBank/DDBJ whole genome shotgun (WGS) entry which is preliminary data.</text>
</comment>
<evidence type="ECO:0000256" key="1">
    <source>
        <dbReference type="ARBA" id="ARBA00000056"/>
    </source>
</evidence>
<keyword evidence="6" id="KW-0413">Isomerase</keyword>
<evidence type="ECO:0000256" key="6">
    <source>
        <dbReference type="ARBA" id="ARBA00023235"/>
    </source>
</evidence>
<protein>
    <recommendedName>
        <fullName evidence="5">N-acylglucosamine-6-phosphate 2-epimerase</fullName>
        <ecNumber evidence="5">5.1.3.9</ecNumber>
    </recommendedName>
</protein>
<dbReference type="PANTHER" id="PTHR36204:SF1">
    <property type="entry name" value="N-ACETYLMANNOSAMINE-6-PHOSPHATE 2-EPIMERASE-RELATED"/>
    <property type="match status" value="1"/>
</dbReference>
<dbReference type="RefSeq" id="WP_203655628.1">
    <property type="nucleotide sequence ID" value="NZ_BAAAZM010000003.1"/>
</dbReference>
<accession>A0A8J3IXA6</accession>
<dbReference type="InterPro" id="IPR007260">
    <property type="entry name" value="NanE"/>
</dbReference>
<gene>
    <name evidence="8" type="ORF">Aru02nite_12840</name>
</gene>
<comment type="catalytic activity">
    <reaction evidence="1">
        <text>an N-acyl-D-glucosamine 6-phosphate = an N-acyl-D-mannosamine 6-phosphate</text>
        <dbReference type="Rhea" id="RHEA:23932"/>
        <dbReference type="ChEBI" id="CHEBI:57599"/>
        <dbReference type="ChEBI" id="CHEBI:57666"/>
        <dbReference type="EC" id="5.1.3.9"/>
    </reaction>
</comment>
<evidence type="ECO:0000256" key="3">
    <source>
        <dbReference type="ARBA" id="ARBA00005081"/>
    </source>
</evidence>
<comment type="function">
    <text evidence="2">Converts N-acetylmannosamine-6-phosphate (ManNAc-6-P) to N-acetylglucosamine-6-phosphate (GlcNAc-6-P).</text>
</comment>
<dbReference type="EMBL" id="BOMB01000007">
    <property type="protein sequence ID" value="GID10395.1"/>
    <property type="molecule type" value="Genomic_DNA"/>
</dbReference>
<name>A0A8J3IXA6_9ACTN</name>
<organism evidence="8 9">
    <name type="scientific">Actinocatenispora rupis</name>
    <dbReference type="NCBI Taxonomy" id="519421"/>
    <lineage>
        <taxon>Bacteria</taxon>
        <taxon>Bacillati</taxon>
        <taxon>Actinomycetota</taxon>
        <taxon>Actinomycetes</taxon>
        <taxon>Micromonosporales</taxon>
        <taxon>Micromonosporaceae</taxon>
        <taxon>Actinocatenispora</taxon>
    </lineage>
</organism>
<dbReference type="GO" id="GO:0047465">
    <property type="term" value="F:N-acylglucosamine-6-phosphate 2-epimerase activity"/>
    <property type="evidence" value="ECO:0007669"/>
    <property type="project" value="UniProtKB-EC"/>
</dbReference>
<dbReference type="GO" id="GO:0006053">
    <property type="term" value="P:N-acetylmannosamine catabolic process"/>
    <property type="evidence" value="ECO:0007669"/>
    <property type="project" value="TreeGrafter"/>
</dbReference>
<dbReference type="GO" id="GO:0005829">
    <property type="term" value="C:cytosol"/>
    <property type="evidence" value="ECO:0007669"/>
    <property type="project" value="TreeGrafter"/>
</dbReference>
<dbReference type="InterPro" id="IPR013785">
    <property type="entry name" value="Aldolase_TIM"/>
</dbReference>
<evidence type="ECO:0000256" key="5">
    <source>
        <dbReference type="ARBA" id="ARBA00013180"/>
    </source>
</evidence>
<sequence length="227" mass="23258">MDTAATVKALDGGLIVSCQAPPGHPLRDTAHLAAVAECARDGGATGLRLDADDVAEVRRRTVLPIIGIRKHVRVGRRPLITPTYEDCVLLAAAGSDIVAVEATAESPGVDAFADRVARVHTELGVPVMADVATRDEGLAAWDAGADLVGTTLSGYTAGSAGADGPDLDLVERLAADGVRVVLEGRVSEPAQVRAALDRGAYAVVVGKAITDPLATTVRFAAASGRRP</sequence>
<evidence type="ECO:0000256" key="7">
    <source>
        <dbReference type="ARBA" id="ARBA00023277"/>
    </source>
</evidence>
<proteinExistence type="inferred from homology"/>
<dbReference type="NCBIfam" id="NF002231">
    <property type="entry name" value="PRK01130.1"/>
    <property type="match status" value="1"/>
</dbReference>
<dbReference type="PANTHER" id="PTHR36204">
    <property type="entry name" value="N-ACETYLMANNOSAMINE-6-PHOSPHATE 2-EPIMERASE-RELATED"/>
    <property type="match status" value="1"/>
</dbReference>
<keyword evidence="7" id="KW-0119">Carbohydrate metabolism</keyword>
<dbReference type="InterPro" id="IPR011060">
    <property type="entry name" value="RibuloseP-bd_barrel"/>
</dbReference>